<protein>
    <recommendedName>
        <fullName evidence="4">DUF4360 domain-containing protein</fullName>
    </recommendedName>
</protein>
<dbReference type="Pfam" id="PF14273">
    <property type="entry name" value="DUF4360"/>
    <property type="match status" value="1"/>
</dbReference>
<dbReference type="InParanoid" id="A0A3N4M542"/>
<evidence type="ECO:0000256" key="1">
    <source>
        <dbReference type="SAM" id="SignalP"/>
    </source>
</evidence>
<dbReference type="AlphaFoldDB" id="A0A3N4M542"/>
<keyword evidence="1" id="KW-0732">Signal</keyword>
<keyword evidence="3" id="KW-1185">Reference proteome</keyword>
<reference evidence="2 3" key="1">
    <citation type="journal article" date="2018" name="Nat. Ecol. Evol.">
        <title>Pezizomycetes genomes reveal the molecular basis of ectomycorrhizal truffle lifestyle.</title>
        <authorList>
            <person name="Murat C."/>
            <person name="Payen T."/>
            <person name="Noel B."/>
            <person name="Kuo A."/>
            <person name="Morin E."/>
            <person name="Chen J."/>
            <person name="Kohler A."/>
            <person name="Krizsan K."/>
            <person name="Balestrini R."/>
            <person name="Da Silva C."/>
            <person name="Montanini B."/>
            <person name="Hainaut M."/>
            <person name="Levati E."/>
            <person name="Barry K.W."/>
            <person name="Belfiori B."/>
            <person name="Cichocki N."/>
            <person name="Clum A."/>
            <person name="Dockter R.B."/>
            <person name="Fauchery L."/>
            <person name="Guy J."/>
            <person name="Iotti M."/>
            <person name="Le Tacon F."/>
            <person name="Lindquist E.A."/>
            <person name="Lipzen A."/>
            <person name="Malagnac F."/>
            <person name="Mello A."/>
            <person name="Molinier V."/>
            <person name="Miyauchi S."/>
            <person name="Poulain J."/>
            <person name="Riccioni C."/>
            <person name="Rubini A."/>
            <person name="Sitrit Y."/>
            <person name="Splivallo R."/>
            <person name="Traeger S."/>
            <person name="Wang M."/>
            <person name="Zifcakova L."/>
            <person name="Wipf D."/>
            <person name="Zambonelli A."/>
            <person name="Paolocci F."/>
            <person name="Nowrousian M."/>
            <person name="Ottonello S."/>
            <person name="Baldrian P."/>
            <person name="Spatafora J.W."/>
            <person name="Henrissat B."/>
            <person name="Nagy L.G."/>
            <person name="Aury J.M."/>
            <person name="Wincker P."/>
            <person name="Grigoriev I.V."/>
            <person name="Bonfante P."/>
            <person name="Martin F.M."/>
        </authorList>
    </citation>
    <scope>NUCLEOTIDE SEQUENCE [LARGE SCALE GENOMIC DNA]</scope>
    <source>
        <strain evidence="2 3">ATCC MYA-4762</strain>
    </source>
</reference>
<feature type="signal peptide" evidence="1">
    <location>
        <begin position="1"/>
        <end position="20"/>
    </location>
</feature>
<dbReference type="Proteomes" id="UP000267821">
    <property type="component" value="Unassembled WGS sequence"/>
</dbReference>
<dbReference type="InterPro" id="IPR025649">
    <property type="entry name" value="DUF4360"/>
</dbReference>
<dbReference type="PANTHER" id="PTHR38847">
    <property type="match status" value="1"/>
</dbReference>
<evidence type="ECO:0000313" key="2">
    <source>
        <dbReference type="EMBL" id="RPB29028.1"/>
    </source>
</evidence>
<proteinExistence type="predicted"/>
<sequence length="215" mass="23285">MHALTARLFALTAIFLSAVASPVPADPADHPDWSKVYIKGVNYAGSGCPAGTIASTLAADGSFINVAFDSYTAQVFPGSKPGEARKNCQLTFQLQYPPGWAVTVFETSYFGFINLDKGITARQQSTYRWASSSPTATFYSTWQGAISKDYTFTDKLEQASYVWSSCNGLPGTLVVNTQIQVDNSKNKKGSGLITTDSVEGVVIQKYGCVWKRCNK</sequence>
<accession>A0A3N4M542</accession>
<evidence type="ECO:0008006" key="4">
    <source>
        <dbReference type="Google" id="ProtNLM"/>
    </source>
</evidence>
<dbReference type="EMBL" id="ML121528">
    <property type="protein sequence ID" value="RPB29028.1"/>
    <property type="molecule type" value="Genomic_DNA"/>
</dbReference>
<dbReference type="PANTHER" id="PTHR38847:SF1">
    <property type="entry name" value="PSEUDOURIDINE SYNTHASE RSUA_RLUA-LIKE DOMAIN-CONTAINING PROTEIN"/>
    <property type="match status" value="1"/>
</dbReference>
<dbReference type="OrthoDB" id="152248at2759"/>
<evidence type="ECO:0000313" key="3">
    <source>
        <dbReference type="Proteomes" id="UP000267821"/>
    </source>
</evidence>
<dbReference type="STRING" id="1051890.A0A3N4M542"/>
<feature type="chain" id="PRO_5018038179" description="DUF4360 domain-containing protein" evidence="1">
    <location>
        <begin position="21"/>
        <end position="215"/>
    </location>
</feature>
<name>A0A3N4M542_9PEZI</name>
<gene>
    <name evidence="2" type="ORF">L211DRAFT_832910</name>
</gene>
<organism evidence="2 3">
    <name type="scientific">Terfezia boudieri ATCC MYA-4762</name>
    <dbReference type="NCBI Taxonomy" id="1051890"/>
    <lineage>
        <taxon>Eukaryota</taxon>
        <taxon>Fungi</taxon>
        <taxon>Dikarya</taxon>
        <taxon>Ascomycota</taxon>
        <taxon>Pezizomycotina</taxon>
        <taxon>Pezizomycetes</taxon>
        <taxon>Pezizales</taxon>
        <taxon>Pezizaceae</taxon>
        <taxon>Terfezia</taxon>
    </lineage>
</organism>